<dbReference type="InterPro" id="IPR027417">
    <property type="entry name" value="P-loop_NTPase"/>
</dbReference>
<dbReference type="GO" id="GO:0016887">
    <property type="term" value="F:ATP hydrolysis activity"/>
    <property type="evidence" value="ECO:0007669"/>
    <property type="project" value="InterPro"/>
</dbReference>
<sequence length="290" mass="33056">MVPRRRINIMYLEHFGFEQLPFHLTPNTSLFLGLAPHYEAIQTVSAAIDLGEGVIKITGEVGTGKTMVCRMLINHLHDHMALIYLPNPALNGRELRQAVASELGLSKQDDADIVDRIQQQLIVLKQQGKRVVAIVDEAQALPDDALEVLRLFGNLETEYTKLLQLVLIGQPELDERLAQRHLRQFRQRITFSAYLRPLSLDETVAYIESRLSKAGGDAQLFNLEQKKVLWRASHGIPRLINQVCHKALLLAFTQNRSTILNHHLFTAIHDTFDTCKPKFKRPFIWGWSQS</sequence>
<evidence type="ECO:0000313" key="3">
    <source>
        <dbReference type="Proteomes" id="UP000215148"/>
    </source>
</evidence>
<evidence type="ECO:0000259" key="1">
    <source>
        <dbReference type="SMART" id="SM00382"/>
    </source>
</evidence>
<protein>
    <submittedName>
        <fullName evidence="2">MSHA biogenesis protein MshM</fullName>
    </submittedName>
</protein>
<proteinExistence type="predicted"/>
<dbReference type="Pfam" id="PF13401">
    <property type="entry name" value="AAA_22"/>
    <property type="match status" value="1"/>
</dbReference>
<dbReference type="InterPro" id="IPR049945">
    <property type="entry name" value="AAA_22"/>
</dbReference>
<dbReference type="CDD" id="cd00009">
    <property type="entry name" value="AAA"/>
    <property type="match status" value="1"/>
</dbReference>
<feature type="domain" description="AAA+ ATPase" evidence="1">
    <location>
        <begin position="51"/>
        <end position="190"/>
    </location>
</feature>
<keyword evidence="3" id="KW-1185">Reference proteome</keyword>
<dbReference type="Gene3D" id="3.40.50.300">
    <property type="entry name" value="P-loop containing nucleotide triphosphate hydrolases"/>
    <property type="match status" value="1"/>
</dbReference>
<dbReference type="InterPro" id="IPR052026">
    <property type="entry name" value="ExeA_AAA_ATPase_DNA-bind"/>
</dbReference>
<dbReference type="SMART" id="SM00382">
    <property type="entry name" value="AAA"/>
    <property type="match status" value="1"/>
</dbReference>
<name>A0A223MV03_9VIBR</name>
<dbReference type="AlphaFoldDB" id="A0A223MV03"/>
<dbReference type="PANTHER" id="PTHR35894:SF7">
    <property type="entry name" value="GENERAL SECRETION PATHWAY PROTEIN A-RELATED"/>
    <property type="match status" value="1"/>
</dbReference>
<dbReference type="PANTHER" id="PTHR35894">
    <property type="entry name" value="GENERAL SECRETION PATHWAY PROTEIN A-RELATED"/>
    <property type="match status" value="1"/>
</dbReference>
<gene>
    <name evidence="2" type="ORF">CCZ37_01505</name>
</gene>
<dbReference type="KEGG" id="vqi:CCZ37_01505"/>
<organism evidence="2 3">
    <name type="scientific">Vibrio qinghaiensis</name>
    <dbReference type="NCBI Taxonomy" id="2025808"/>
    <lineage>
        <taxon>Bacteria</taxon>
        <taxon>Pseudomonadati</taxon>
        <taxon>Pseudomonadota</taxon>
        <taxon>Gammaproteobacteria</taxon>
        <taxon>Vibrionales</taxon>
        <taxon>Vibrionaceae</taxon>
        <taxon>Vibrio</taxon>
    </lineage>
</organism>
<dbReference type="EMBL" id="CP022741">
    <property type="protein sequence ID" value="ASU21356.1"/>
    <property type="molecule type" value="Genomic_DNA"/>
</dbReference>
<dbReference type="Proteomes" id="UP000215148">
    <property type="component" value="Chromosome 1"/>
</dbReference>
<accession>A0A223MV03</accession>
<evidence type="ECO:0000313" key="2">
    <source>
        <dbReference type="EMBL" id="ASU21356.1"/>
    </source>
</evidence>
<dbReference type="InterPro" id="IPR003593">
    <property type="entry name" value="AAA+_ATPase"/>
</dbReference>
<dbReference type="SUPFAM" id="SSF52540">
    <property type="entry name" value="P-loop containing nucleoside triphosphate hydrolases"/>
    <property type="match status" value="1"/>
</dbReference>
<reference evidence="2 3" key="1">
    <citation type="submission" date="2017-08" db="EMBL/GenBank/DDBJ databases">
        <title>The Vibrio qinghaiensis sp.-Q67 is a luminous bacteria isolated firstly from Qinghai lake, Qinghai province, China, which has been proved to be very sensitive to detect environmental and food pollutants. Therefore, complete genome analysis of V. qinghaiensis sp.-Q67 highlights the potential application of this strain on detection of hazards in the contaminated environments.</title>
        <authorList>
            <person name="Gong L."/>
        </authorList>
    </citation>
    <scope>NUCLEOTIDE SEQUENCE [LARGE SCALE GENOMIC DNA]</scope>
    <source>
        <strain evidence="2 3">Q67</strain>
    </source>
</reference>